<comment type="caution">
    <text evidence="2">The sequence shown here is derived from an EMBL/GenBank/DDBJ whole genome shotgun (WGS) entry which is preliminary data.</text>
</comment>
<protein>
    <submittedName>
        <fullName evidence="2">Uncharacterized protein</fullName>
    </submittedName>
</protein>
<keyword evidence="3" id="KW-1185">Reference proteome</keyword>
<reference evidence="2" key="2">
    <citation type="submission" date="2023-02" db="EMBL/GenBank/DDBJ databases">
        <authorList>
            <person name="Swenson N.G."/>
            <person name="Wegrzyn J.L."/>
            <person name="Mcevoy S.L."/>
        </authorList>
    </citation>
    <scope>NUCLEOTIDE SEQUENCE</scope>
    <source>
        <strain evidence="2">91603</strain>
        <tissue evidence="2">Leaf</tissue>
    </source>
</reference>
<evidence type="ECO:0000313" key="2">
    <source>
        <dbReference type="EMBL" id="KAI9162404.1"/>
    </source>
</evidence>
<feature type="compositionally biased region" description="Basic and acidic residues" evidence="1">
    <location>
        <begin position="485"/>
        <end position="502"/>
    </location>
</feature>
<dbReference type="Proteomes" id="UP001064489">
    <property type="component" value="Chromosome 2"/>
</dbReference>
<name>A0AAD5IKQ3_ACENE</name>
<feature type="region of interest" description="Disordered" evidence="1">
    <location>
        <begin position="311"/>
        <end position="335"/>
    </location>
</feature>
<sequence length="583" mass="65240">MAICIMETDHMRMWSMGGNRARQRMEILEVRILFRCLGKKNGGFGNTNLNLPPVLDNLAGFEESHPECAEQSGKFYHIQSHLVDKRVGRRDDGLYAFDQGKDRSRVIESLSKANKGKDILVHSRKNKNRYQKPGVGAGAITLEKRRVGEKMSDSPDSESLSSSDQGFWRGLSRSLAAHSDENTSIVDVEGNNLSWCLDEEILKVIETEIALGFDFGNNMRKIRNEMARREEEDAARILQRQVRPVQSVGSVERGGLGERELGNLKDSGLQQELPTRRSFVEVVDGKNVGHGHGGKPTDKVDFFHWKDSKGEETHWKDNSNGHPWRGECSRKRHSVGHQSPSLDLILKADPRFPSEDLVISGVKAHLEFDCRTGGIEKLPSASVHKTLAISSGKAISDSLYRIGGSEKLPYASVHKTQSSFSNSLSSDEGLEKDWEEPGFMRLTLGDKESAEIGEINLSVVILTPKRKNKSLGFSRKKHGMKTRRDKREEQVNESRMELEASSKPKAIKKNRSEIEASAPWNLVAEITKVVKKAVELGNKGNSNYSSPLHKGSLPLEEEVSKVLKWAKLWGLISSESKRRLQLS</sequence>
<accession>A0AAD5IKQ3</accession>
<proteinExistence type="predicted"/>
<organism evidence="2 3">
    <name type="scientific">Acer negundo</name>
    <name type="common">Box elder</name>
    <dbReference type="NCBI Taxonomy" id="4023"/>
    <lineage>
        <taxon>Eukaryota</taxon>
        <taxon>Viridiplantae</taxon>
        <taxon>Streptophyta</taxon>
        <taxon>Embryophyta</taxon>
        <taxon>Tracheophyta</taxon>
        <taxon>Spermatophyta</taxon>
        <taxon>Magnoliopsida</taxon>
        <taxon>eudicotyledons</taxon>
        <taxon>Gunneridae</taxon>
        <taxon>Pentapetalae</taxon>
        <taxon>rosids</taxon>
        <taxon>malvids</taxon>
        <taxon>Sapindales</taxon>
        <taxon>Sapindaceae</taxon>
        <taxon>Hippocastanoideae</taxon>
        <taxon>Acereae</taxon>
        <taxon>Acer</taxon>
    </lineage>
</organism>
<feature type="region of interest" description="Disordered" evidence="1">
    <location>
        <begin position="145"/>
        <end position="165"/>
    </location>
</feature>
<feature type="compositionally biased region" description="Basic and acidic residues" evidence="1">
    <location>
        <begin position="311"/>
        <end position="329"/>
    </location>
</feature>
<reference evidence="2" key="1">
    <citation type="journal article" date="2022" name="Plant J.">
        <title>Strategies of tolerance reflected in two North American maple genomes.</title>
        <authorList>
            <person name="McEvoy S.L."/>
            <person name="Sezen U.U."/>
            <person name="Trouern-Trend A."/>
            <person name="McMahon S.M."/>
            <person name="Schaberg P.G."/>
            <person name="Yang J."/>
            <person name="Wegrzyn J.L."/>
            <person name="Swenson N.G."/>
        </authorList>
    </citation>
    <scope>NUCLEOTIDE SEQUENCE</scope>
    <source>
        <strain evidence="2">91603</strain>
    </source>
</reference>
<evidence type="ECO:0000313" key="3">
    <source>
        <dbReference type="Proteomes" id="UP001064489"/>
    </source>
</evidence>
<evidence type="ECO:0000256" key="1">
    <source>
        <dbReference type="SAM" id="MobiDB-lite"/>
    </source>
</evidence>
<gene>
    <name evidence="2" type="ORF">LWI28_026950</name>
</gene>
<feature type="compositionally biased region" description="Basic residues" evidence="1">
    <location>
        <begin position="474"/>
        <end position="484"/>
    </location>
</feature>
<dbReference type="AlphaFoldDB" id="A0AAD5IKQ3"/>
<feature type="region of interest" description="Disordered" evidence="1">
    <location>
        <begin position="474"/>
        <end position="504"/>
    </location>
</feature>
<dbReference type="EMBL" id="JAJSOW010000106">
    <property type="protein sequence ID" value="KAI9162404.1"/>
    <property type="molecule type" value="Genomic_DNA"/>
</dbReference>